<dbReference type="InterPro" id="IPR001926">
    <property type="entry name" value="TrpB-like_PALP"/>
</dbReference>
<dbReference type="PANTHER" id="PTHR43780:SF2">
    <property type="entry name" value="1-AMINOCYCLOPROPANE-1-CARBOXYLATE DEAMINASE-RELATED"/>
    <property type="match status" value="1"/>
</dbReference>
<dbReference type="GO" id="GO:0019148">
    <property type="term" value="F:D-cysteine desulfhydrase activity"/>
    <property type="evidence" value="ECO:0007669"/>
    <property type="project" value="TreeGrafter"/>
</dbReference>
<dbReference type="Proteomes" id="UP001158066">
    <property type="component" value="Unassembled WGS sequence"/>
</dbReference>
<organism evidence="7 8">
    <name type="scientific">Anoxynatronum buryatiense</name>
    <dbReference type="NCBI Taxonomy" id="489973"/>
    <lineage>
        <taxon>Bacteria</taxon>
        <taxon>Bacillati</taxon>
        <taxon>Bacillota</taxon>
        <taxon>Clostridia</taxon>
        <taxon>Eubacteriales</taxon>
        <taxon>Clostridiaceae</taxon>
        <taxon>Anoxynatronum</taxon>
    </lineage>
</organism>
<protein>
    <submittedName>
        <fullName evidence="7">D-cysteine desulfhydrase</fullName>
    </submittedName>
</protein>
<evidence type="ECO:0000256" key="2">
    <source>
        <dbReference type="ARBA" id="ARBA00008639"/>
    </source>
</evidence>
<dbReference type="GO" id="GO:1901605">
    <property type="term" value="P:alpha-amino acid metabolic process"/>
    <property type="evidence" value="ECO:0007669"/>
    <property type="project" value="UniProtKB-ARBA"/>
</dbReference>
<evidence type="ECO:0000256" key="5">
    <source>
        <dbReference type="PIRSR" id="PIRSR006278-2"/>
    </source>
</evidence>
<evidence type="ECO:0000256" key="3">
    <source>
        <dbReference type="ARBA" id="ARBA00022898"/>
    </source>
</evidence>
<proteinExistence type="inferred from homology"/>
<dbReference type="PIRSF" id="PIRSF006278">
    <property type="entry name" value="ACCD_DCysDesulf"/>
    <property type="match status" value="1"/>
</dbReference>
<sequence length="329" mass="35851">MGLPKKLTLAHLPTPVEKLERLSVTLGKELYLKRDDFTGMELSGNKVRKLEFALQEALEQGAKVLITCGGLQSNHARATAVAARKLGLDCHLVLRGRPQGPDHGNLLLDQLLGCTFTFMEPEDFNDGHLQVMATLKAAYDEKGTPAYLLPMGASNAIGTFGYAAAYEEIRLQEDTLEAPFDTIVCAVGSGGTHAGLVLGNMLGGSRHRVVGVPITDDSRLFRPIITQLTTECLGRVAPGTPLPSEEITFLDGYSGRGYALNTPEEMAFIRRIAREEGVFLDPVYTGKAFRGLVTEIEENTGFFADSQRILFVHTGGLYGLFPKSEEFLF</sequence>
<dbReference type="AlphaFoldDB" id="A0AA46AJB6"/>
<evidence type="ECO:0000313" key="8">
    <source>
        <dbReference type="Proteomes" id="UP001158066"/>
    </source>
</evidence>
<dbReference type="Pfam" id="PF00291">
    <property type="entry name" value="PALP"/>
    <property type="match status" value="1"/>
</dbReference>
<accession>A0AA46AJB6</accession>
<dbReference type="NCBIfam" id="TIGR01275">
    <property type="entry name" value="ACC_deam_rel"/>
    <property type="match status" value="1"/>
</dbReference>
<keyword evidence="3 5" id="KW-0663">Pyridoxal phosphate</keyword>
<reference evidence="7" key="1">
    <citation type="submission" date="2017-05" db="EMBL/GenBank/DDBJ databases">
        <authorList>
            <person name="Varghese N."/>
            <person name="Submissions S."/>
        </authorList>
    </citation>
    <scope>NUCLEOTIDE SEQUENCE</scope>
    <source>
        <strain evidence="7">Su22</strain>
    </source>
</reference>
<comment type="similarity">
    <text evidence="2">Belongs to the ACC deaminase/D-cysteine desulfhydrase family.</text>
</comment>
<dbReference type="PANTHER" id="PTHR43780">
    <property type="entry name" value="1-AMINOCYCLOPROPANE-1-CARBOXYLATE DEAMINASE-RELATED"/>
    <property type="match status" value="1"/>
</dbReference>
<feature type="modified residue" description="N6-(pyridoxal phosphate)lysine" evidence="5">
    <location>
        <position position="46"/>
    </location>
</feature>
<name>A0AA46AJB6_9CLOT</name>
<comment type="caution">
    <text evidence="7">The sequence shown here is derived from an EMBL/GenBank/DDBJ whole genome shotgun (WGS) entry which is preliminary data.</text>
</comment>
<dbReference type="EMBL" id="FXUF01000007">
    <property type="protein sequence ID" value="SMP58732.1"/>
    <property type="molecule type" value="Genomic_DNA"/>
</dbReference>
<gene>
    <name evidence="7" type="ORF">SAMN06296020_107114</name>
</gene>
<feature type="domain" description="Tryptophan synthase beta chain-like PALP" evidence="6">
    <location>
        <begin position="8"/>
        <end position="315"/>
    </location>
</feature>
<dbReference type="Gene3D" id="3.40.50.1100">
    <property type="match status" value="2"/>
</dbReference>
<dbReference type="RefSeq" id="WP_283409436.1">
    <property type="nucleotide sequence ID" value="NZ_FXUF01000007.1"/>
</dbReference>
<evidence type="ECO:0000259" key="6">
    <source>
        <dbReference type="Pfam" id="PF00291"/>
    </source>
</evidence>
<dbReference type="InterPro" id="IPR027278">
    <property type="entry name" value="ACCD_DCysDesulf"/>
</dbReference>
<evidence type="ECO:0000256" key="4">
    <source>
        <dbReference type="PIRSR" id="PIRSR006278-1"/>
    </source>
</evidence>
<feature type="active site" description="Nucleophile" evidence="4">
    <location>
        <position position="73"/>
    </location>
</feature>
<evidence type="ECO:0000256" key="1">
    <source>
        <dbReference type="ARBA" id="ARBA00001933"/>
    </source>
</evidence>
<comment type="cofactor">
    <cofactor evidence="1">
        <name>pyridoxal 5'-phosphate</name>
        <dbReference type="ChEBI" id="CHEBI:597326"/>
    </cofactor>
</comment>
<keyword evidence="8" id="KW-1185">Reference proteome</keyword>
<dbReference type="SUPFAM" id="SSF53686">
    <property type="entry name" value="Tryptophan synthase beta subunit-like PLP-dependent enzymes"/>
    <property type="match status" value="1"/>
</dbReference>
<evidence type="ECO:0000313" key="7">
    <source>
        <dbReference type="EMBL" id="SMP58732.1"/>
    </source>
</evidence>
<dbReference type="InterPro" id="IPR005966">
    <property type="entry name" value="D-Cys_desShydrase"/>
</dbReference>
<dbReference type="InterPro" id="IPR036052">
    <property type="entry name" value="TrpB-like_PALP_sf"/>
</dbReference>